<dbReference type="AlphaFoldDB" id="U1Q4Q1"/>
<dbReference type="RefSeq" id="WP_021604705.1">
    <property type="nucleotide sequence ID" value="NZ_KE951506.1"/>
</dbReference>
<proteinExistence type="predicted"/>
<comment type="caution">
    <text evidence="1">The sequence shown here is derived from an EMBL/GenBank/DDBJ whole genome shotgun (WGS) entry which is preliminary data.</text>
</comment>
<gene>
    <name evidence="1" type="ORF">HMPREF1978_00758</name>
</gene>
<sequence>MPVSYNAQQNPYLGINSLATMHGDAQSSDATPFAGPGDPGVGGSWKVTFTNHWAACPTILAGQDGYIQALMTQFLGSDAKVRKPKLAIIEPASGAQLGAMEIPTGALLGGVYAYLDADSNLVMVDGTNALTWISHSQDGMKVWVSRRIDLTDAMKLEPKDHVVGIVPDWHGRIWVASERGVVGLIDPKRNVVRLTKLQQYSPTERIDNSISACPQGVSIITSHGIYMLGADASTSKPRIIWSHSYDRGTKQKPGQLSHGSGATATFFGPNGSDYVMLSDNGDRQEKLIVYRSADGSAVGEGPLFTPGASGTENSMIGVQNSIVGACTFGYPYAQYPDTKPAYRAQVAPGMERWDVNDDASGITLKWRNNGIYSAAVPRLSTTDNLIYTCERPRGPAGVLTGPVVYACAIDMDSGRVVHRQRLPRLANLLAGGDPSQMVGVIDKHGVWWQGTIGGIYRISRHGDGVSGVQGASSLPLGAAFGSVSDALETVGDGVTGAVGAAGGGVTGSVGEAGAGLAADTAGAFGDAAGAVGGDPGKVAGKVTGAAKLDGDQFLSATRVLVGLVQGREHGELGHGQLGHGGFGGGELGAGGLKAAAKIADGVVNPTATAQGAANQIAVNQGALPGNSEALSAGGSEALSAGGANAASVEALLAEGVVSQCAKCPPSATLMGTFGEASVSLRLISADTSVVVPKERGRSAKFTNMPKALSIINDGNSAWKAGTEFTVRSRRLNNLGQSLSNKNIAKEYYFKAEVAPVRGASGGPPVQSATQPQSITLAAVAPGRGADGQKDADRSDGAVKAADLEDAGVKFVRQEGHDSILALTADLPAGKAITVNLSWKVLRGAVERPNEKYQILVLKTVDADKSSFFQVQSPEVLATKG</sequence>
<name>U1Q4Q1_9ACTO</name>
<protein>
    <submittedName>
        <fullName evidence="1">Uncharacterized protein</fullName>
    </submittedName>
</protein>
<dbReference type="Proteomes" id="UP000016481">
    <property type="component" value="Unassembled WGS sequence"/>
</dbReference>
<evidence type="ECO:0000313" key="1">
    <source>
        <dbReference type="EMBL" id="ERH17164.1"/>
    </source>
</evidence>
<dbReference type="HOGENOM" id="CLU_327251_0_0_11"/>
<dbReference type="EMBL" id="AWSC01000023">
    <property type="protein sequence ID" value="ERH17164.1"/>
    <property type="molecule type" value="Genomic_DNA"/>
</dbReference>
<evidence type="ECO:0000313" key="2">
    <source>
        <dbReference type="Proteomes" id="UP000016481"/>
    </source>
</evidence>
<accession>U1Q4Q1</accession>
<organism evidence="1 2">
    <name type="scientific">Actinomyces graevenitzii F0530</name>
    <dbReference type="NCBI Taxonomy" id="1321817"/>
    <lineage>
        <taxon>Bacteria</taxon>
        <taxon>Bacillati</taxon>
        <taxon>Actinomycetota</taxon>
        <taxon>Actinomycetes</taxon>
        <taxon>Actinomycetales</taxon>
        <taxon>Actinomycetaceae</taxon>
        <taxon>Actinomyces</taxon>
    </lineage>
</organism>
<dbReference type="PATRIC" id="fig|1321817.3.peg.668"/>
<dbReference type="SUPFAM" id="SSF63829">
    <property type="entry name" value="Calcium-dependent phosphotriesterase"/>
    <property type="match status" value="1"/>
</dbReference>
<reference evidence="1 2" key="1">
    <citation type="submission" date="2013-08" db="EMBL/GenBank/DDBJ databases">
        <authorList>
            <person name="Weinstock G."/>
            <person name="Sodergren E."/>
            <person name="Wylie T."/>
            <person name="Fulton L."/>
            <person name="Fulton R."/>
            <person name="Fronick C."/>
            <person name="O'Laughlin M."/>
            <person name="Godfrey J."/>
            <person name="Miner T."/>
            <person name="Herter B."/>
            <person name="Appelbaum E."/>
            <person name="Cordes M."/>
            <person name="Lek S."/>
            <person name="Wollam A."/>
            <person name="Pepin K.H."/>
            <person name="Palsikar V.B."/>
            <person name="Mitreva M."/>
            <person name="Wilson R.K."/>
        </authorList>
    </citation>
    <scope>NUCLEOTIDE SEQUENCE [LARGE SCALE GENOMIC DNA]</scope>
    <source>
        <strain evidence="1 2">F0530</strain>
    </source>
</reference>